<protein>
    <submittedName>
        <fullName evidence="7">Cardiolipin synthase</fullName>
        <ecNumber evidence="7">2.7.8.-</ecNumber>
    </submittedName>
</protein>
<sequence length="647" mass="71368">MKSRRKIGIVLAFVVLLATAISTTVSAVNPSNPIITEVYYDTYLKGDTSGEFIRIHNPTESSINIGGWQITDRVGIITFPAQANIDAGDSLYLAYNATVFYDEMLQNADFEYGEDSDQTLNMNKWGWGLRLNDDGDEVILKDIEDNIIDVVVYGNSDYTGTGWIGTPVKDIKPGVIMERDRNETTGQYEDTNTSADWGDYRVYVVGQSHFSYETFSFNGNVTVFTSPDSSFIEIANAIDNAQESIYLNVYEFHNFYLMDHIINAIGRGVDVKVMLEGGPVGGIGDEERYIANKTVAAGGTVRFMINNKSEGIYDRYAFNHAKYALIDNKSTIIMSENWKNTGVPTNNTFGNRGWGIIINNPDVTNYFSEVFVEDWKPASRDSFSFTANDPVFVNKYGTPPPDFVPDRTVPTNNYSHPFDSEIISGTFHVSPVLAPDTSLMQTKSIIGMIKGAESSVYVEQLYIKKWGSSADSKPNLFLEAVINASRRGCEVKILLNPTYSFESNQATIDYVRSAAANEGLDLDAKFIDIENTGLNKTHNKGVIVDNSKVLISSINWNEHSPANNREAGVIVENEDAAGFYTDVFLYDWYAVASPCGDVNHDGAITSTDAAIVLGMAVRGKYDADADVSGDGRVTSFDALMILQAAVI</sequence>
<evidence type="ECO:0000256" key="1">
    <source>
        <dbReference type="ARBA" id="ARBA00022801"/>
    </source>
</evidence>
<dbReference type="Pfam" id="PF00932">
    <property type="entry name" value="LTD"/>
    <property type="match status" value="1"/>
</dbReference>
<dbReference type="Gene3D" id="3.30.870.10">
    <property type="entry name" value="Endonuclease Chain A"/>
    <property type="match status" value="2"/>
</dbReference>
<keyword evidence="3" id="KW-0443">Lipid metabolism</keyword>
<feature type="domain" description="Dockerin" evidence="5">
    <location>
        <begin position="591"/>
        <end position="647"/>
    </location>
</feature>
<organism evidence="7 8">
    <name type="scientific">Candidatus Argoarchaeum ethanivorans</name>
    <dbReference type="NCBI Taxonomy" id="2608793"/>
    <lineage>
        <taxon>Archaea</taxon>
        <taxon>Methanobacteriati</taxon>
        <taxon>Methanobacteriota</taxon>
        <taxon>Stenosarchaea group</taxon>
        <taxon>Methanomicrobia</taxon>
        <taxon>Methanosarcinales</taxon>
        <taxon>Methanosarcinales incertae sedis</taxon>
        <taxon>GOM Arc I cluster</taxon>
        <taxon>Candidatus Argoarchaeum</taxon>
    </lineage>
</organism>
<keyword evidence="1" id="KW-0378">Hydrolase</keyword>
<keyword evidence="2" id="KW-0442">Lipid degradation</keyword>
<dbReference type="InterPro" id="IPR016134">
    <property type="entry name" value="Dockerin_dom"/>
</dbReference>
<dbReference type="SUPFAM" id="SSF74853">
    <property type="entry name" value="Lamin A/C globular tail domain"/>
    <property type="match status" value="1"/>
</dbReference>
<evidence type="ECO:0000256" key="2">
    <source>
        <dbReference type="ARBA" id="ARBA00022963"/>
    </source>
</evidence>
<comment type="caution">
    <text evidence="7">The sequence shown here is derived from an EMBL/GenBank/DDBJ whole genome shotgun (WGS) entry which is preliminary data.</text>
</comment>
<dbReference type="GO" id="GO:0000272">
    <property type="term" value="P:polysaccharide catabolic process"/>
    <property type="evidence" value="ECO:0007669"/>
    <property type="project" value="InterPro"/>
</dbReference>
<dbReference type="Gene3D" id="1.10.1330.10">
    <property type="entry name" value="Dockerin domain"/>
    <property type="match status" value="1"/>
</dbReference>
<dbReference type="CDD" id="cd14256">
    <property type="entry name" value="Dockerin_I"/>
    <property type="match status" value="1"/>
</dbReference>
<dbReference type="InterPro" id="IPR051406">
    <property type="entry name" value="PLD_domain"/>
</dbReference>
<feature type="domain" description="PLD phosphodiesterase" evidence="4">
    <location>
        <begin position="533"/>
        <end position="560"/>
    </location>
</feature>
<dbReference type="InterPro" id="IPR001736">
    <property type="entry name" value="PLipase_D/transphosphatidylase"/>
</dbReference>
<dbReference type="PROSITE" id="PS50035">
    <property type="entry name" value="PLD"/>
    <property type="match status" value="2"/>
</dbReference>
<evidence type="ECO:0000313" key="7">
    <source>
        <dbReference type="EMBL" id="CAD6494390.1"/>
    </source>
</evidence>
<evidence type="ECO:0000259" key="6">
    <source>
        <dbReference type="PROSITE" id="PS51841"/>
    </source>
</evidence>
<dbReference type="InterPro" id="IPR036439">
    <property type="entry name" value="Dockerin_dom_sf"/>
</dbReference>
<dbReference type="GO" id="GO:0016740">
    <property type="term" value="F:transferase activity"/>
    <property type="evidence" value="ECO:0007669"/>
    <property type="project" value="UniProtKB-KW"/>
</dbReference>
<dbReference type="InterPro" id="IPR002105">
    <property type="entry name" value="Dockerin_1_rpt"/>
</dbReference>
<dbReference type="AlphaFoldDB" id="A0A811TEW1"/>
<evidence type="ECO:0000256" key="3">
    <source>
        <dbReference type="ARBA" id="ARBA00023098"/>
    </source>
</evidence>
<dbReference type="EMBL" id="CAJHIS010000020">
    <property type="protein sequence ID" value="CAD6494390.1"/>
    <property type="molecule type" value="Genomic_DNA"/>
</dbReference>
<dbReference type="Gene3D" id="2.60.40.1260">
    <property type="entry name" value="Lamin Tail domain"/>
    <property type="match status" value="1"/>
</dbReference>
<dbReference type="PANTHER" id="PTHR43856:SF1">
    <property type="entry name" value="MITOCHONDRIAL CARDIOLIPIN HYDROLASE"/>
    <property type="match status" value="1"/>
</dbReference>
<dbReference type="PROSITE" id="PS51841">
    <property type="entry name" value="LTD"/>
    <property type="match status" value="1"/>
</dbReference>
<dbReference type="EC" id="2.7.8.-" evidence="7"/>
<dbReference type="CDD" id="cd09128">
    <property type="entry name" value="PLDc_unchar1_2"/>
    <property type="match status" value="1"/>
</dbReference>
<dbReference type="GO" id="GO:0016891">
    <property type="term" value="F:RNA endonuclease activity producing 5'-phosphomonoesters, hydrolytic mechanism"/>
    <property type="evidence" value="ECO:0007669"/>
    <property type="project" value="TreeGrafter"/>
</dbReference>
<evidence type="ECO:0000259" key="4">
    <source>
        <dbReference type="PROSITE" id="PS50035"/>
    </source>
</evidence>
<proteinExistence type="predicted"/>
<feature type="domain" description="PLD phosphodiesterase" evidence="4">
    <location>
        <begin position="315"/>
        <end position="342"/>
    </location>
</feature>
<dbReference type="InterPro" id="IPR036415">
    <property type="entry name" value="Lamin_tail_dom_sf"/>
</dbReference>
<feature type="domain" description="LTD" evidence="6">
    <location>
        <begin position="19"/>
        <end position="155"/>
    </location>
</feature>
<dbReference type="SMART" id="SM00155">
    <property type="entry name" value="PLDc"/>
    <property type="match status" value="2"/>
</dbReference>
<dbReference type="SUPFAM" id="SSF63446">
    <property type="entry name" value="Type I dockerin domain"/>
    <property type="match status" value="1"/>
</dbReference>
<keyword evidence="7" id="KW-0808">Transferase</keyword>
<accession>A0A811TEW1</accession>
<dbReference type="Pfam" id="PF00404">
    <property type="entry name" value="Dockerin_1"/>
    <property type="match status" value="1"/>
</dbReference>
<dbReference type="GO" id="GO:0004553">
    <property type="term" value="F:hydrolase activity, hydrolyzing O-glycosyl compounds"/>
    <property type="evidence" value="ECO:0007669"/>
    <property type="project" value="InterPro"/>
</dbReference>
<dbReference type="Proteomes" id="UP000634805">
    <property type="component" value="Unassembled WGS sequence"/>
</dbReference>
<dbReference type="PROSITE" id="PS51766">
    <property type="entry name" value="DOCKERIN"/>
    <property type="match status" value="1"/>
</dbReference>
<name>A0A811TEW1_9EURY</name>
<dbReference type="InterPro" id="IPR025202">
    <property type="entry name" value="PLD-like_dom"/>
</dbReference>
<evidence type="ECO:0000259" key="5">
    <source>
        <dbReference type="PROSITE" id="PS51766"/>
    </source>
</evidence>
<dbReference type="PANTHER" id="PTHR43856">
    <property type="entry name" value="CARDIOLIPIN HYDROLASE"/>
    <property type="match status" value="1"/>
</dbReference>
<dbReference type="Pfam" id="PF13091">
    <property type="entry name" value="PLDc_2"/>
    <property type="match status" value="2"/>
</dbReference>
<dbReference type="GO" id="GO:0016042">
    <property type="term" value="P:lipid catabolic process"/>
    <property type="evidence" value="ECO:0007669"/>
    <property type="project" value="UniProtKB-KW"/>
</dbReference>
<evidence type="ECO:0000313" key="8">
    <source>
        <dbReference type="Proteomes" id="UP000634805"/>
    </source>
</evidence>
<gene>
    <name evidence="7" type="ORF">EMLJLAPB_00763</name>
</gene>
<dbReference type="InterPro" id="IPR001322">
    <property type="entry name" value="Lamin_tail_dom"/>
</dbReference>
<dbReference type="SUPFAM" id="SSF56024">
    <property type="entry name" value="Phospholipase D/nuclease"/>
    <property type="match status" value="2"/>
</dbReference>
<reference evidence="7" key="1">
    <citation type="submission" date="2020-10" db="EMBL/GenBank/DDBJ databases">
        <authorList>
            <person name="Hahn C.J."/>
            <person name="Laso-Perez R."/>
            <person name="Vulcano F."/>
            <person name="Vaziourakis K.-M."/>
            <person name="Stokke R."/>
            <person name="Steen I.H."/>
            <person name="Teske A."/>
            <person name="Boetius A."/>
            <person name="Liebeke M."/>
            <person name="Amann R."/>
            <person name="Knittel K."/>
        </authorList>
    </citation>
    <scope>NUCLEOTIDE SEQUENCE</scope>
    <source>
        <strain evidence="7">Gfbio:e3339647-f889-4370-9287-4fb5cb688e4c:AG392D22_GoMArc1</strain>
    </source>
</reference>